<dbReference type="EMBL" id="AJZD02000108">
    <property type="protein sequence ID" value="OEF93781.1"/>
    <property type="molecule type" value="Genomic_DNA"/>
</dbReference>
<dbReference type="Pfam" id="PF00657">
    <property type="entry name" value="Lipase_GDSL"/>
    <property type="match status" value="1"/>
</dbReference>
<dbReference type="SUPFAM" id="SSF52266">
    <property type="entry name" value="SGNH hydrolase"/>
    <property type="match status" value="1"/>
</dbReference>
<protein>
    <submittedName>
        <fullName evidence="1">GDSL family lipase</fullName>
    </submittedName>
</protein>
<sequence length="400" mass="45455">MKPLILGQQLVSKKHNKKLFERKVTEGKIRVTKVSQLSKYDKLKTPVLVSNEKLEHVIDGTKLEFDLTDGAEHKDLLFELAIRNKEVTNAQPISHSSKTLDHIKRLVVIGDSLSDSEGRMKSKTLGVMLSSRQYYKGRFTNGFVWADFISSGAYLKKYMNSEEARDNFKLLNYAEGGAVTAKYSKLNPTFWFISNMKRQIHKHEKKEGFQEGDMVVLALSANDYMTFDKTDVEKVVNCYEKEIIKMVVSKGVKNILVTGIPDLSITAHAHKESDSDRAKMSGLSYQHNQFLKSKLEELQEQFSGNGVKIGFFDFSGQLYELVDMANQVGYDTITEEQAGYIDLPRVFGLKGNSQPFDSAHRHVFHDEVHPSQEVHQMLASRMCDFIVSQFGRTSKMTPSE</sequence>
<dbReference type="AlphaFoldDB" id="A0A1E5FTD8"/>
<dbReference type="CDD" id="cd01846">
    <property type="entry name" value="fatty_acyltransferase_like"/>
    <property type="match status" value="1"/>
</dbReference>
<evidence type="ECO:0000313" key="2">
    <source>
        <dbReference type="Proteomes" id="UP000094802"/>
    </source>
</evidence>
<dbReference type="PANTHER" id="PTHR45642">
    <property type="entry name" value="GDSL ESTERASE/LIPASE EXL3"/>
    <property type="match status" value="1"/>
</dbReference>
<dbReference type="GO" id="GO:0016788">
    <property type="term" value="F:hydrolase activity, acting on ester bonds"/>
    <property type="evidence" value="ECO:0007669"/>
    <property type="project" value="InterPro"/>
</dbReference>
<reference evidence="1 2" key="1">
    <citation type="journal article" date="2012" name="Science">
        <title>Ecological populations of bacteria act as socially cohesive units of antibiotic production and resistance.</title>
        <authorList>
            <person name="Cordero O.X."/>
            <person name="Wildschutte H."/>
            <person name="Kirkup B."/>
            <person name="Proehl S."/>
            <person name="Ngo L."/>
            <person name="Hussain F."/>
            <person name="Le Roux F."/>
            <person name="Mincer T."/>
            <person name="Polz M.F."/>
        </authorList>
    </citation>
    <scope>NUCLEOTIDE SEQUENCE [LARGE SCALE GENOMIC DNA]</scope>
    <source>
        <strain evidence="1 2">12E03</strain>
    </source>
</reference>
<gene>
    <name evidence="1" type="ORF">A142_19755</name>
</gene>
<accession>A0A1E5FTD8</accession>
<dbReference type="InterPro" id="IPR036514">
    <property type="entry name" value="SGNH_hydro_sf"/>
</dbReference>
<dbReference type="PANTHER" id="PTHR45642:SF141">
    <property type="entry name" value="SECRETED EFFECTOR PROTEIN SSEJ"/>
    <property type="match status" value="1"/>
</dbReference>
<dbReference type="OrthoDB" id="5292073at2"/>
<dbReference type="InterPro" id="IPR001087">
    <property type="entry name" value="GDSL"/>
</dbReference>
<name>A0A1E5FTD8_VIBSP</name>
<dbReference type="Proteomes" id="UP000094802">
    <property type="component" value="Unassembled WGS sequence"/>
</dbReference>
<dbReference type="Gene3D" id="3.40.50.1110">
    <property type="entry name" value="SGNH hydrolase"/>
    <property type="match status" value="1"/>
</dbReference>
<proteinExistence type="predicted"/>
<dbReference type="RefSeq" id="WP_019824389.1">
    <property type="nucleotide sequence ID" value="NZ_AJZD02000108.1"/>
</dbReference>
<evidence type="ECO:0000313" key="1">
    <source>
        <dbReference type="EMBL" id="OEF93781.1"/>
    </source>
</evidence>
<organism evidence="1 2">
    <name type="scientific">Vibrio splendidus 12E03</name>
    <dbReference type="NCBI Taxonomy" id="1191305"/>
    <lineage>
        <taxon>Bacteria</taxon>
        <taxon>Pseudomonadati</taxon>
        <taxon>Pseudomonadota</taxon>
        <taxon>Gammaproteobacteria</taxon>
        <taxon>Vibrionales</taxon>
        <taxon>Vibrionaceae</taxon>
        <taxon>Vibrio</taxon>
    </lineage>
</organism>
<comment type="caution">
    <text evidence="1">The sequence shown here is derived from an EMBL/GenBank/DDBJ whole genome shotgun (WGS) entry which is preliminary data.</text>
</comment>
<dbReference type="InterPro" id="IPR050592">
    <property type="entry name" value="GDSL_lipolytic_enzyme"/>
</dbReference>